<comment type="caution">
    <text evidence="12">Lacks conserved residue(s) required for the propagation of feature annotation.</text>
</comment>
<dbReference type="GO" id="GO:0005921">
    <property type="term" value="C:gap junction"/>
    <property type="evidence" value="ECO:0007669"/>
    <property type="project" value="UniProtKB-SubCell"/>
</dbReference>
<keyword evidence="10 12" id="KW-0472">Membrane</keyword>
<keyword evidence="9 12" id="KW-0406">Ion transport</keyword>
<dbReference type="PANTHER" id="PTHR11893">
    <property type="entry name" value="INNEXIN"/>
    <property type="match status" value="1"/>
</dbReference>
<gene>
    <name evidence="12" type="primary">inx</name>
</gene>
<keyword evidence="7" id="KW-0965">Cell junction</keyword>
<accession>A0A915EHF2</accession>
<keyword evidence="3 12" id="KW-0813">Transport</keyword>
<evidence type="ECO:0000256" key="5">
    <source>
        <dbReference type="ARBA" id="ARBA00022692"/>
    </source>
</evidence>
<evidence type="ECO:0000256" key="11">
    <source>
        <dbReference type="ARBA" id="ARBA00023303"/>
    </source>
</evidence>
<proteinExistence type="inferred from homology"/>
<evidence type="ECO:0000256" key="10">
    <source>
        <dbReference type="ARBA" id="ARBA00023136"/>
    </source>
</evidence>
<feature type="transmembrane region" description="Helical" evidence="12">
    <location>
        <begin position="185"/>
        <end position="206"/>
    </location>
</feature>
<evidence type="ECO:0000256" key="1">
    <source>
        <dbReference type="ARBA" id="ARBA00004610"/>
    </source>
</evidence>
<comment type="similarity">
    <text evidence="12">Belongs to the pannexin family.</text>
</comment>
<evidence type="ECO:0000256" key="9">
    <source>
        <dbReference type="ARBA" id="ARBA00023065"/>
    </source>
</evidence>
<keyword evidence="5 12" id="KW-0812">Transmembrane</keyword>
<dbReference type="PRINTS" id="PR01262">
    <property type="entry name" value="INNEXIN"/>
</dbReference>
<evidence type="ECO:0000256" key="12">
    <source>
        <dbReference type="RuleBase" id="RU010713"/>
    </source>
</evidence>
<feature type="transmembrane region" description="Helical" evidence="12">
    <location>
        <begin position="95"/>
        <end position="117"/>
    </location>
</feature>
<evidence type="ECO:0000256" key="4">
    <source>
        <dbReference type="ARBA" id="ARBA00022475"/>
    </source>
</evidence>
<evidence type="ECO:0000313" key="14">
    <source>
        <dbReference type="WBParaSite" id="jg5380"/>
    </source>
</evidence>
<dbReference type="GO" id="GO:0034220">
    <property type="term" value="P:monoatomic ion transmembrane transport"/>
    <property type="evidence" value="ECO:0007669"/>
    <property type="project" value="UniProtKB-KW"/>
</dbReference>
<name>A0A915EHF2_9BILA</name>
<evidence type="ECO:0000313" key="13">
    <source>
        <dbReference type="Proteomes" id="UP000887574"/>
    </source>
</evidence>
<dbReference type="GO" id="GO:0005243">
    <property type="term" value="F:gap junction channel activity"/>
    <property type="evidence" value="ECO:0007669"/>
    <property type="project" value="TreeGrafter"/>
</dbReference>
<comment type="subcellular location">
    <subcellularLocation>
        <location evidence="1">Cell junction</location>
        <location evidence="1">Gap junction</location>
    </subcellularLocation>
    <subcellularLocation>
        <location evidence="2 12">Cell membrane</location>
        <topology evidence="2 12">Multi-pass membrane protein</topology>
    </subcellularLocation>
</comment>
<keyword evidence="4" id="KW-1003">Cell membrane</keyword>
<evidence type="ECO:0000256" key="7">
    <source>
        <dbReference type="ARBA" id="ARBA00022949"/>
    </source>
</evidence>
<keyword evidence="8 12" id="KW-1133">Transmembrane helix</keyword>
<keyword evidence="13" id="KW-1185">Reference proteome</keyword>
<reference evidence="14" key="1">
    <citation type="submission" date="2022-11" db="UniProtKB">
        <authorList>
            <consortium name="WormBaseParasite"/>
        </authorList>
    </citation>
    <scope>IDENTIFICATION</scope>
</reference>
<comment type="function">
    <text evidence="12">Structural component of the gap junctions.</text>
</comment>
<sequence length="222" mass="24555">MASDFDMVAPLAFVDNMLKVVKAPRGRTSSTCSIVGSPAWPYLCPQSPVLPGIIWAILSTAGAMLNGERDGCSMHTTTGVPYNRTELVQQQEISYYQWMPFILILQGLLFMAPLIIWRALDGTVSGIPVQTVLSMAREATTSASSMDSKDRRNIAHHMKVCLDDKYGDGVKFPVKIYRFISQRSLTFLYCFTKILFIGNSLLQFYLLGRFLGKAVISGASPP</sequence>
<dbReference type="AlphaFoldDB" id="A0A915EHF2"/>
<dbReference type="PROSITE" id="PS51013">
    <property type="entry name" value="PANNEXIN"/>
    <property type="match status" value="1"/>
</dbReference>
<keyword evidence="6" id="KW-0303">Gap junction</keyword>
<evidence type="ECO:0000256" key="3">
    <source>
        <dbReference type="ARBA" id="ARBA00022448"/>
    </source>
</evidence>
<organism evidence="13 14">
    <name type="scientific">Ditylenchus dipsaci</name>
    <dbReference type="NCBI Taxonomy" id="166011"/>
    <lineage>
        <taxon>Eukaryota</taxon>
        <taxon>Metazoa</taxon>
        <taxon>Ecdysozoa</taxon>
        <taxon>Nematoda</taxon>
        <taxon>Chromadorea</taxon>
        <taxon>Rhabditida</taxon>
        <taxon>Tylenchina</taxon>
        <taxon>Tylenchomorpha</taxon>
        <taxon>Sphaerularioidea</taxon>
        <taxon>Anguinidae</taxon>
        <taxon>Anguininae</taxon>
        <taxon>Ditylenchus</taxon>
    </lineage>
</organism>
<dbReference type="Pfam" id="PF00876">
    <property type="entry name" value="Innexin"/>
    <property type="match status" value="1"/>
</dbReference>
<dbReference type="GO" id="GO:0005886">
    <property type="term" value="C:plasma membrane"/>
    <property type="evidence" value="ECO:0007669"/>
    <property type="project" value="UniProtKB-SubCell"/>
</dbReference>
<evidence type="ECO:0000256" key="2">
    <source>
        <dbReference type="ARBA" id="ARBA00004651"/>
    </source>
</evidence>
<dbReference type="Proteomes" id="UP000887574">
    <property type="component" value="Unplaced"/>
</dbReference>
<evidence type="ECO:0000256" key="8">
    <source>
        <dbReference type="ARBA" id="ARBA00022989"/>
    </source>
</evidence>
<keyword evidence="11 12" id="KW-0407">Ion channel</keyword>
<dbReference type="PANTHER" id="PTHR11893:SF36">
    <property type="entry name" value="INNEXIN-5"/>
    <property type="match status" value="1"/>
</dbReference>
<dbReference type="InterPro" id="IPR000990">
    <property type="entry name" value="Innexin"/>
</dbReference>
<protein>
    <recommendedName>
        <fullName evidence="12">Innexin</fullName>
    </recommendedName>
</protein>
<dbReference type="WBParaSite" id="jg5380">
    <property type="protein sequence ID" value="jg5380"/>
    <property type="gene ID" value="jg5380"/>
</dbReference>
<evidence type="ECO:0000256" key="6">
    <source>
        <dbReference type="ARBA" id="ARBA00022868"/>
    </source>
</evidence>